<dbReference type="GO" id="GO:0016787">
    <property type="term" value="F:hydrolase activity"/>
    <property type="evidence" value="ECO:0007669"/>
    <property type="project" value="UniProtKB-KW"/>
</dbReference>
<feature type="compositionally biased region" description="Basic residues" evidence="5">
    <location>
        <begin position="148"/>
        <end position="157"/>
    </location>
</feature>
<evidence type="ECO:0000256" key="5">
    <source>
        <dbReference type="SAM" id="MobiDB-lite"/>
    </source>
</evidence>
<dbReference type="PANTHER" id="PTHR18934:SF99">
    <property type="entry name" value="ATP-DEPENDENT RNA HELICASE DHX37-RELATED"/>
    <property type="match status" value="1"/>
</dbReference>
<evidence type="ECO:0000256" key="2">
    <source>
        <dbReference type="ARBA" id="ARBA00022801"/>
    </source>
</evidence>
<protein>
    <submittedName>
        <fullName evidence="6">ATP-dependent RNA helicase HrpA</fullName>
    </submittedName>
</protein>
<organism evidence="6 7">
    <name type="scientific">Serratia rubidaea</name>
    <name type="common">Serratia marinorubra</name>
    <dbReference type="NCBI Taxonomy" id="61652"/>
    <lineage>
        <taxon>Bacteria</taxon>
        <taxon>Pseudomonadati</taxon>
        <taxon>Pseudomonadota</taxon>
        <taxon>Gammaproteobacteria</taxon>
        <taxon>Enterobacterales</taxon>
        <taxon>Yersiniaceae</taxon>
        <taxon>Serratia</taxon>
    </lineage>
</organism>
<evidence type="ECO:0000256" key="4">
    <source>
        <dbReference type="ARBA" id="ARBA00022840"/>
    </source>
</evidence>
<reference evidence="6 7" key="1">
    <citation type="submission" date="2019-05" db="EMBL/GenBank/DDBJ databases">
        <authorList>
            <consortium name="Pathogen Informatics"/>
        </authorList>
    </citation>
    <scope>NUCLEOTIDE SEQUENCE [LARGE SCALE GENOMIC DNA]</scope>
    <source>
        <strain evidence="6 7">NCTC12971</strain>
    </source>
</reference>
<sequence>MALPTSRCGSAEKGIPNVKSPLAALSSQLGELMLRDQQRLQRRLHGARKIKNSDAQQAVADEIAGDIAVALQKVQSRAASCPAISYPQGLPVSQKKQTILEAIRDHQVVIVAGETGSGKPPSCRRSAWSWGAGERADRPYPAASSGGAHRRQPHRRRAGDAIGGSVGYKVRFNDQVGEQSLVKLMTDGILLAEIQQDRLLMQYDTLIIDEAHERS</sequence>
<keyword evidence="3 6" id="KW-0347">Helicase</keyword>
<dbReference type="Gene3D" id="3.40.50.300">
    <property type="entry name" value="P-loop containing nucleotide triphosphate hydrolases"/>
    <property type="match status" value="2"/>
</dbReference>
<dbReference type="GO" id="GO:0004386">
    <property type="term" value="F:helicase activity"/>
    <property type="evidence" value="ECO:0007669"/>
    <property type="project" value="UniProtKB-KW"/>
</dbReference>
<gene>
    <name evidence="6" type="ORF">NCTC12971_02699</name>
</gene>
<keyword evidence="4" id="KW-0067">ATP-binding</keyword>
<dbReference type="GO" id="GO:0005524">
    <property type="term" value="F:ATP binding"/>
    <property type="evidence" value="ECO:0007669"/>
    <property type="project" value="UniProtKB-KW"/>
</dbReference>
<evidence type="ECO:0000313" key="6">
    <source>
        <dbReference type="EMBL" id="VTP62557.1"/>
    </source>
</evidence>
<name>A0A4U9HFE4_SERRU</name>
<keyword evidence="1" id="KW-0547">Nucleotide-binding</keyword>
<dbReference type="SUPFAM" id="SSF52540">
    <property type="entry name" value="P-loop containing nucleoside triphosphate hydrolases"/>
    <property type="match status" value="1"/>
</dbReference>
<dbReference type="GO" id="GO:0003723">
    <property type="term" value="F:RNA binding"/>
    <property type="evidence" value="ECO:0007669"/>
    <property type="project" value="TreeGrafter"/>
</dbReference>
<dbReference type="InterPro" id="IPR027417">
    <property type="entry name" value="P-loop_NTPase"/>
</dbReference>
<dbReference type="PANTHER" id="PTHR18934">
    <property type="entry name" value="ATP-DEPENDENT RNA HELICASE"/>
    <property type="match status" value="1"/>
</dbReference>
<dbReference type="AlphaFoldDB" id="A0A4U9HFE4"/>
<proteinExistence type="predicted"/>
<dbReference type="EMBL" id="LR590463">
    <property type="protein sequence ID" value="VTP62557.1"/>
    <property type="molecule type" value="Genomic_DNA"/>
</dbReference>
<evidence type="ECO:0000313" key="7">
    <source>
        <dbReference type="Proteomes" id="UP000307968"/>
    </source>
</evidence>
<feature type="region of interest" description="Disordered" evidence="5">
    <location>
        <begin position="134"/>
        <end position="161"/>
    </location>
</feature>
<accession>A0A4U9HFE4</accession>
<dbReference type="Proteomes" id="UP000307968">
    <property type="component" value="Chromosome"/>
</dbReference>
<evidence type="ECO:0000256" key="3">
    <source>
        <dbReference type="ARBA" id="ARBA00022806"/>
    </source>
</evidence>
<keyword evidence="2" id="KW-0378">Hydrolase</keyword>
<evidence type="ECO:0000256" key="1">
    <source>
        <dbReference type="ARBA" id="ARBA00022741"/>
    </source>
</evidence>